<evidence type="ECO:0000313" key="3">
    <source>
        <dbReference type="Proteomes" id="UP000015106"/>
    </source>
</evidence>
<feature type="compositionally biased region" description="Pro residues" evidence="1">
    <location>
        <begin position="84"/>
        <end position="93"/>
    </location>
</feature>
<gene>
    <name evidence="2" type="primary">LOC125552783</name>
</gene>
<feature type="compositionally biased region" description="Basic residues" evidence="1">
    <location>
        <begin position="105"/>
        <end position="123"/>
    </location>
</feature>
<dbReference type="AlphaFoldDB" id="A0A8R7Q7U5"/>
<feature type="region of interest" description="Disordered" evidence="1">
    <location>
        <begin position="59"/>
        <end position="128"/>
    </location>
</feature>
<sequence length="173" mass="19055">MGFLSLPRDLVMWWLDRRFGCVRACGAGGGGDGVDDGAGVRGLGHEERRHAGLLHGLLQDPGDAQAEQEGALPRQPRRRRRPPRPPQAAPPPAAARRQGSPAAHQARRSGQRPRPAPRPRPLAHRKEEVPELFPVLHQGLKTGCCHRPPSRYRSMKRLSKFSLGSFGVWSSLQ</sequence>
<keyword evidence="3" id="KW-1185">Reference proteome</keyword>
<dbReference type="Proteomes" id="UP000015106">
    <property type="component" value="Chromosome 4"/>
</dbReference>
<reference evidence="3" key="1">
    <citation type="journal article" date="2013" name="Nature">
        <title>Draft genome of the wheat A-genome progenitor Triticum urartu.</title>
        <authorList>
            <person name="Ling H.Q."/>
            <person name="Zhao S."/>
            <person name="Liu D."/>
            <person name="Wang J."/>
            <person name="Sun H."/>
            <person name="Zhang C."/>
            <person name="Fan H."/>
            <person name="Li D."/>
            <person name="Dong L."/>
            <person name="Tao Y."/>
            <person name="Gao C."/>
            <person name="Wu H."/>
            <person name="Li Y."/>
            <person name="Cui Y."/>
            <person name="Guo X."/>
            <person name="Zheng S."/>
            <person name="Wang B."/>
            <person name="Yu K."/>
            <person name="Liang Q."/>
            <person name="Yang W."/>
            <person name="Lou X."/>
            <person name="Chen J."/>
            <person name="Feng M."/>
            <person name="Jian J."/>
            <person name="Zhang X."/>
            <person name="Luo G."/>
            <person name="Jiang Y."/>
            <person name="Liu J."/>
            <person name="Wang Z."/>
            <person name="Sha Y."/>
            <person name="Zhang B."/>
            <person name="Wu H."/>
            <person name="Tang D."/>
            <person name="Shen Q."/>
            <person name="Xue P."/>
            <person name="Zou S."/>
            <person name="Wang X."/>
            <person name="Liu X."/>
            <person name="Wang F."/>
            <person name="Yang Y."/>
            <person name="An X."/>
            <person name="Dong Z."/>
            <person name="Zhang K."/>
            <person name="Zhang X."/>
            <person name="Luo M.C."/>
            <person name="Dvorak J."/>
            <person name="Tong Y."/>
            <person name="Wang J."/>
            <person name="Yang H."/>
            <person name="Li Z."/>
            <person name="Wang D."/>
            <person name="Zhang A."/>
            <person name="Wang J."/>
        </authorList>
    </citation>
    <scope>NUCLEOTIDE SEQUENCE</scope>
    <source>
        <strain evidence="3">cv. G1812</strain>
    </source>
</reference>
<organism evidence="2 3">
    <name type="scientific">Triticum urartu</name>
    <name type="common">Red wild einkorn</name>
    <name type="synonym">Crithodium urartu</name>
    <dbReference type="NCBI Taxonomy" id="4572"/>
    <lineage>
        <taxon>Eukaryota</taxon>
        <taxon>Viridiplantae</taxon>
        <taxon>Streptophyta</taxon>
        <taxon>Embryophyta</taxon>
        <taxon>Tracheophyta</taxon>
        <taxon>Spermatophyta</taxon>
        <taxon>Magnoliopsida</taxon>
        <taxon>Liliopsida</taxon>
        <taxon>Poales</taxon>
        <taxon>Poaceae</taxon>
        <taxon>BOP clade</taxon>
        <taxon>Pooideae</taxon>
        <taxon>Triticodae</taxon>
        <taxon>Triticeae</taxon>
        <taxon>Triticinae</taxon>
        <taxon>Triticum</taxon>
    </lineage>
</organism>
<reference evidence="2" key="3">
    <citation type="submission" date="2022-06" db="UniProtKB">
        <authorList>
            <consortium name="EnsemblPlants"/>
        </authorList>
    </citation>
    <scope>IDENTIFICATION</scope>
</reference>
<protein>
    <submittedName>
        <fullName evidence="2">Uncharacterized protein</fullName>
    </submittedName>
</protein>
<evidence type="ECO:0000313" key="2">
    <source>
        <dbReference type="EnsemblPlants" id="TuG1812G0400003261.01.T02"/>
    </source>
</evidence>
<dbReference type="Gramene" id="TuG1812G0400003261.01.T02">
    <property type="protein sequence ID" value="TuG1812G0400003261.01.T02"/>
    <property type="gene ID" value="TuG1812G0400003261.01"/>
</dbReference>
<evidence type="ECO:0000256" key="1">
    <source>
        <dbReference type="SAM" id="MobiDB-lite"/>
    </source>
</evidence>
<name>A0A8R7Q7U5_TRIUA</name>
<accession>A0A8R7Q7U5</accession>
<proteinExistence type="predicted"/>
<dbReference type="EnsemblPlants" id="TuG1812G0400003261.01.T02">
    <property type="protein sequence ID" value="TuG1812G0400003261.01.T02"/>
    <property type="gene ID" value="TuG1812G0400003261.01"/>
</dbReference>
<reference evidence="2" key="2">
    <citation type="submission" date="2018-03" db="EMBL/GenBank/DDBJ databases">
        <title>The Triticum urartu genome reveals the dynamic nature of wheat genome evolution.</title>
        <authorList>
            <person name="Ling H."/>
            <person name="Ma B."/>
            <person name="Shi X."/>
            <person name="Liu H."/>
            <person name="Dong L."/>
            <person name="Sun H."/>
            <person name="Cao Y."/>
            <person name="Gao Q."/>
            <person name="Zheng S."/>
            <person name="Li Y."/>
            <person name="Yu Y."/>
            <person name="Du H."/>
            <person name="Qi M."/>
            <person name="Li Y."/>
            <person name="Yu H."/>
            <person name="Cui Y."/>
            <person name="Wang N."/>
            <person name="Chen C."/>
            <person name="Wu H."/>
            <person name="Zhao Y."/>
            <person name="Zhang J."/>
            <person name="Li Y."/>
            <person name="Zhou W."/>
            <person name="Zhang B."/>
            <person name="Hu W."/>
            <person name="Eijk M."/>
            <person name="Tang J."/>
            <person name="Witsenboer H."/>
            <person name="Zhao S."/>
            <person name="Li Z."/>
            <person name="Zhang A."/>
            <person name="Wang D."/>
            <person name="Liang C."/>
        </authorList>
    </citation>
    <scope>NUCLEOTIDE SEQUENCE [LARGE SCALE GENOMIC DNA]</scope>
    <source>
        <strain evidence="2">cv. G1812</strain>
    </source>
</reference>